<feature type="transmembrane region" description="Helical" evidence="3">
    <location>
        <begin position="196"/>
        <end position="220"/>
    </location>
</feature>
<feature type="transmembrane region" description="Helical" evidence="3">
    <location>
        <begin position="20"/>
        <end position="39"/>
    </location>
</feature>
<dbReference type="InterPro" id="IPR024478">
    <property type="entry name" value="HlyB_4HB_MCP"/>
</dbReference>
<dbReference type="Pfam" id="PF00015">
    <property type="entry name" value="MCPsignal"/>
    <property type="match status" value="1"/>
</dbReference>
<feature type="domain" description="HAMP" evidence="5">
    <location>
        <begin position="217"/>
        <end position="269"/>
    </location>
</feature>
<dbReference type="SMART" id="SM00304">
    <property type="entry name" value="HAMP"/>
    <property type="match status" value="1"/>
</dbReference>
<keyword evidence="3" id="KW-1133">Transmembrane helix</keyword>
<dbReference type="InterPro" id="IPR051310">
    <property type="entry name" value="MCP_chemotaxis"/>
</dbReference>
<dbReference type="GO" id="GO:0004888">
    <property type="term" value="F:transmembrane signaling receptor activity"/>
    <property type="evidence" value="ECO:0007669"/>
    <property type="project" value="InterPro"/>
</dbReference>
<accession>A0A644Z2D3</accession>
<dbReference type="PROSITE" id="PS50111">
    <property type="entry name" value="CHEMOTAXIS_TRANSDUC_2"/>
    <property type="match status" value="1"/>
</dbReference>
<dbReference type="InterPro" id="IPR004090">
    <property type="entry name" value="Chemotax_Me-accpt_rcpt"/>
</dbReference>
<organism evidence="6">
    <name type="scientific">bioreactor metagenome</name>
    <dbReference type="NCBI Taxonomy" id="1076179"/>
    <lineage>
        <taxon>unclassified sequences</taxon>
        <taxon>metagenomes</taxon>
        <taxon>ecological metagenomes</taxon>
    </lineage>
</organism>
<sequence length="576" mass="63977">MLELSMGGIKVKLSIRIKLSFAFGTILLFMLLLSAVGLYEMKQINYNVENIYTQTNAINYIKDAQYNIANVQRAEKNVLLSTTLEEKQEHIMHLDEYYTDGIFNNLQEYKKMHHATDKDKIDSIIKNIEQVQSQQSKIIQLSMNNKSSEALLLSAENSKLFKSIEDEITIITKNNVEQSKIEYNNSMSIYSKIVRLVLLSSFSAFIVSIVLTIVISSSIITPLRKSISFAKNLSQGDLTDNLTIKSKDELGILTEALNNTGEKLENIVTKIKATSLEVNTGSDQLAAAMENTNKVTNEIGEKTVNVTHNIQGIVTAVEQTNNNIKLISTSSDKVSLLSKEAKNNSLTFKEHAYKGKDSVDITVSTMSDIEEATKKVKTSINDLETLSSSIGNITSMITDIAEQTNMLALNATIEAARAGEHGRGFSVVADQIRKLAEESASATKSIEKMILDVKIKTKISVENILITEKRVKQGSLVANDTENIINLIIDNMNILVKQIEEISYQASNQAISTSSISYSMNNIVENTQLLYDASRDINSIIEEQIAVTQEVTSTTENLSKLTESLNSMVKYFKVNL</sequence>
<dbReference type="Gene3D" id="1.10.287.950">
    <property type="entry name" value="Methyl-accepting chemotaxis protein"/>
    <property type="match status" value="1"/>
</dbReference>
<keyword evidence="3" id="KW-0472">Membrane</keyword>
<evidence type="ECO:0000256" key="2">
    <source>
        <dbReference type="ARBA" id="ARBA00029447"/>
    </source>
</evidence>
<comment type="similarity">
    <text evidence="2">Belongs to the methyl-accepting chemotaxis (MCP) protein family.</text>
</comment>
<dbReference type="CDD" id="cd06225">
    <property type="entry name" value="HAMP"/>
    <property type="match status" value="1"/>
</dbReference>
<dbReference type="EMBL" id="VSSQ01006328">
    <property type="protein sequence ID" value="MPM32324.1"/>
    <property type="molecule type" value="Genomic_DNA"/>
</dbReference>
<reference evidence="6" key="1">
    <citation type="submission" date="2019-08" db="EMBL/GenBank/DDBJ databases">
        <authorList>
            <person name="Kucharzyk K."/>
            <person name="Murdoch R.W."/>
            <person name="Higgins S."/>
            <person name="Loffler F."/>
        </authorList>
    </citation>
    <scope>NUCLEOTIDE SEQUENCE</scope>
</reference>
<dbReference type="GO" id="GO:0006935">
    <property type="term" value="P:chemotaxis"/>
    <property type="evidence" value="ECO:0007669"/>
    <property type="project" value="UniProtKB-KW"/>
</dbReference>
<evidence type="ECO:0000313" key="6">
    <source>
        <dbReference type="EMBL" id="MPM32324.1"/>
    </source>
</evidence>
<dbReference type="SUPFAM" id="SSF58104">
    <property type="entry name" value="Methyl-accepting chemotaxis protein (MCP) signaling domain"/>
    <property type="match status" value="1"/>
</dbReference>
<dbReference type="PROSITE" id="PS50885">
    <property type="entry name" value="HAMP"/>
    <property type="match status" value="1"/>
</dbReference>
<feature type="domain" description="Methyl-accepting transducer" evidence="4">
    <location>
        <begin position="288"/>
        <end position="524"/>
    </location>
</feature>
<evidence type="ECO:0008006" key="7">
    <source>
        <dbReference type="Google" id="ProtNLM"/>
    </source>
</evidence>
<dbReference type="Pfam" id="PF12729">
    <property type="entry name" value="4HB_MCP_1"/>
    <property type="match status" value="1"/>
</dbReference>
<gene>
    <name evidence="6" type="ORF">SDC9_78886</name>
</gene>
<dbReference type="PRINTS" id="PR00260">
    <property type="entry name" value="CHEMTRNSDUCR"/>
</dbReference>
<protein>
    <recommendedName>
        <fullName evidence="7">Methyl-accepting chemotaxis protein</fullName>
    </recommendedName>
</protein>
<dbReference type="Pfam" id="PF00672">
    <property type="entry name" value="HAMP"/>
    <property type="match status" value="1"/>
</dbReference>
<comment type="caution">
    <text evidence="6">The sequence shown here is derived from an EMBL/GenBank/DDBJ whole genome shotgun (WGS) entry which is preliminary data.</text>
</comment>
<keyword evidence="1" id="KW-0145">Chemotaxis</keyword>
<dbReference type="SMART" id="SM00283">
    <property type="entry name" value="MA"/>
    <property type="match status" value="1"/>
</dbReference>
<name>A0A644Z2D3_9ZZZZ</name>
<dbReference type="Gene3D" id="6.10.340.10">
    <property type="match status" value="1"/>
</dbReference>
<dbReference type="AlphaFoldDB" id="A0A644Z2D3"/>
<dbReference type="InterPro" id="IPR003660">
    <property type="entry name" value="HAMP_dom"/>
</dbReference>
<dbReference type="InterPro" id="IPR004089">
    <property type="entry name" value="MCPsignal_dom"/>
</dbReference>
<evidence type="ECO:0000256" key="1">
    <source>
        <dbReference type="ARBA" id="ARBA00022500"/>
    </source>
</evidence>
<evidence type="ECO:0000256" key="3">
    <source>
        <dbReference type="SAM" id="Phobius"/>
    </source>
</evidence>
<dbReference type="PANTHER" id="PTHR43531:SF11">
    <property type="entry name" value="METHYL-ACCEPTING CHEMOTAXIS PROTEIN 3"/>
    <property type="match status" value="1"/>
</dbReference>
<dbReference type="GO" id="GO:0007165">
    <property type="term" value="P:signal transduction"/>
    <property type="evidence" value="ECO:0007669"/>
    <property type="project" value="InterPro"/>
</dbReference>
<keyword evidence="3" id="KW-0812">Transmembrane</keyword>
<dbReference type="GO" id="GO:0005886">
    <property type="term" value="C:plasma membrane"/>
    <property type="evidence" value="ECO:0007669"/>
    <property type="project" value="TreeGrafter"/>
</dbReference>
<dbReference type="PANTHER" id="PTHR43531">
    <property type="entry name" value="PROTEIN ICFG"/>
    <property type="match status" value="1"/>
</dbReference>
<evidence type="ECO:0000259" key="4">
    <source>
        <dbReference type="PROSITE" id="PS50111"/>
    </source>
</evidence>
<evidence type="ECO:0000259" key="5">
    <source>
        <dbReference type="PROSITE" id="PS50885"/>
    </source>
</evidence>
<proteinExistence type="inferred from homology"/>
<dbReference type="CDD" id="cd11386">
    <property type="entry name" value="MCP_signal"/>
    <property type="match status" value="1"/>
</dbReference>